<name>A0ACC6A1Q3_9BACI</name>
<keyword evidence="2" id="KW-1185">Reference proteome</keyword>
<sequence length="257" mass="29940">MNEFDEYIRSILSVSELNDIEYNELFLEIYDHLTSLKEEYMAQGMNEKEAIDKAIQSFGESQAIGLEIHQSIYEFPKPLKILSKILCIPYIIMCFIVFVGTCISASTFDSLRSLVGGNVYHPMEFWTQFLHISDVGTLLQFFGISLFQIKDFISHLGPWGNSTYWLMVLQHMIFLIPFGFFIPAFFNKVTNYKKACKRYIMTFIVWEFLHLLTLSDVFDVGRIVINMLGASIGYILFMSVIYINNNLRVLLKKRFEN</sequence>
<accession>A0ACC6A1Q3</accession>
<protein>
    <submittedName>
        <fullName evidence="1">VanZ family protein</fullName>
    </submittedName>
</protein>
<dbReference type="Proteomes" id="UP001202289">
    <property type="component" value="Unassembled WGS sequence"/>
</dbReference>
<proteinExistence type="predicted"/>
<dbReference type="EMBL" id="JAMBOP010000002">
    <property type="protein sequence ID" value="MCM3734819.1"/>
    <property type="molecule type" value="Genomic_DNA"/>
</dbReference>
<organism evidence="1 2">
    <name type="scientific">Bacillus cytotoxicus</name>
    <dbReference type="NCBI Taxonomy" id="580165"/>
    <lineage>
        <taxon>Bacteria</taxon>
        <taxon>Bacillati</taxon>
        <taxon>Bacillota</taxon>
        <taxon>Bacilli</taxon>
        <taxon>Bacillales</taxon>
        <taxon>Bacillaceae</taxon>
        <taxon>Bacillus</taxon>
        <taxon>Bacillus cereus group</taxon>
    </lineage>
</organism>
<comment type="caution">
    <text evidence="1">The sequence shown here is derived from an EMBL/GenBank/DDBJ whole genome shotgun (WGS) entry which is preliminary data.</text>
</comment>
<evidence type="ECO:0000313" key="1">
    <source>
        <dbReference type="EMBL" id="MCM3734819.1"/>
    </source>
</evidence>
<evidence type="ECO:0000313" key="2">
    <source>
        <dbReference type="Proteomes" id="UP001202289"/>
    </source>
</evidence>
<reference evidence="1" key="1">
    <citation type="submission" date="2022-05" db="EMBL/GenBank/DDBJ databases">
        <title>Comparative Genomics of Spacecraft Associated Microbes.</title>
        <authorList>
            <person name="Tran M.T."/>
            <person name="Wright A."/>
            <person name="Seuylemezian A."/>
            <person name="Eisen J."/>
            <person name="Coil D."/>
        </authorList>
    </citation>
    <scope>NUCLEOTIDE SEQUENCE</scope>
    <source>
        <strain evidence="1">FAIRING 10M-2.2</strain>
    </source>
</reference>
<gene>
    <name evidence="1" type="ORF">M3215_03045</name>
</gene>